<gene>
    <name evidence="3" type="ORF">RM531_14230</name>
</gene>
<dbReference type="Gene3D" id="3.90.226.10">
    <property type="entry name" value="2-enoyl-CoA Hydratase, Chain A, domain 1"/>
    <property type="match status" value="1"/>
</dbReference>
<dbReference type="CDD" id="cd06558">
    <property type="entry name" value="crotonase-like"/>
    <property type="match status" value="1"/>
</dbReference>
<keyword evidence="4" id="KW-1185">Reference proteome</keyword>
<comment type="caution">
    <text evidence="3">The sequence shown here is derived from an EMBL/GenBank/DDBJ whole genome shotgun (WGS) entry which is preliminary data.</text>
</comment>
<dbReference type="Proteomes" id="UP001259982">
    <property type="component" value="Unassembled WGS sequence"/>
</dbReference>
<dbReference type="InterPro" id="IPR001753">
    <property type="entry name" value="Enoyl-CoA_hydra/iso"/>
</dbReference>
<evidence type="ECO:0000256" key="1">
    <source>
        <dbReference type="ARBA" id="ARBA00005254"/>
    </source>
</evidence>
<sequence>MDYWQIEQADGVVVAAYHNPPMNYFCAEGAQALAGLIEGWRDDPAVRVVIVTGGVPGKLITHYSVEELEALAADRDGMRAMGTALNDGYHAMLSALENLPKPVIAAMNGDAMGGGFELCLACDIRIAQTGDHRFGLPEVKLGILPGGSGTQRLSRLIGAGRAIEFILRGRVVPPDTARDLGLVHECADDALAKAREIGADLAALPPRAVARIKHAVYAGSDTHLTAGLSMEAADFLDTMLSDDGLAAMRAYLAQPLDARRDWLEKPDAPDYTGG</sequence>
<dbReference type="PANTHER" id="PTHR11941:SF54">
    <property type="entry name" value="ENOYL-COA HYDRATASE, MITOCHONDRIAL"/>
    <property type="match status" value="1"/>
</dbReference>
<dbReference type="InterPro" id="IPR018376">
    <property type="entry name" value="Enoyl-CoA_hyd/isom_CS"/>
</dbReference>
<dbReference type="EMBL" id="JAVRHY010000017">
    <property type="protein sequence ID" value="MDT0619632.1"/>
    <property type="molecule type" value="Genomic_DNA"/>
</dbReference>
<organism evidence="3 4">
    <name type="scientific">Spectribacter acetivorans</name>
    <dbReference type="NCBI Taxonomy" id="3075603"/>
    <lineage>
        <taxon>Bacteria</taxon>
        <taxon>Pseudomonadati</taxon>
        <taxon>Pseudomonadota</taxon>
        <taxon>Gammaproteobacteria</taxon>
        <taxon>Salinisphaerales</taxon>
        <taxon>Salinisphaeraceae</taxon>
        <taxon>Spectribacter</taxon>
    </lineage>
</organism>
<dbReference type="PANTHER" id="PTHR11941">
    <property type="entry name" value="ENOYL-COA HYDRATASE-RELATED"/>
    <property type="match status" value="1"/>
</dbReference>
<accession>A0ABU3BAY8</accession>
<protein>
    <submittedName>
        <fullName evidence="3">Enoyl-CoA hydratase/isomerase family protein</fullName>
    </submittedName>
</protein>
<dbReference type="Pfam" id="PF00378">
    <property type="entry name" value="ECH_1"/>
    <property type="match status" value="1"/>
</dbReference>
<comment type="similarity">
    <text evidence="1 2">Belongs to the enoyl-CoA hydratase/isomerase family.</text>
</comment>
<reference evidence="3 4" key="1">
    <citation type="submission" date="2023-09" db="EMBL/GenBank/DDBJ databases">
        <authorList>
            <person name="Rey-Velasco X."/>
        </authorList>
    </citation>
    <scope>NUCLEOTIDE SEQUENCE [LARGE SCALE GENOMIC DNA]</scope>
    <source>
        <strain evidence="3 4">P385</strain>
    </source>
</reference>
<evidence type="ECO:0000256" key="2">
    <source>
        <dbReference type="RuleBase" id="RU003707"/>
    </source>
</evidence>
<dbReference type="PROSITE" id="PS00166">
    <property type="entry name" value="ENOYL_COA_HYDRATASE"/>
    <property type="match status" value="1"/>
</dbReference>
<name>A0ABU3BAY8_9GAMM</name>
<proteinExistence type="inferred from homology"/>
<dbReference type="InterPro" id="IPR029045">
    <property type="entry name" value="ClpP/crotonase-like_dom_sf"/>
</dbReference>
<dbReference type="SUPFAM" id="SSF52096">
    <property type="entry name" value="ClpP/crotonase"/>
    <property type="match status" value="1"/>
</dbReference>
<evidence type="ECO:0000313" key="4">
    <source>
        <dbReference type="Proteomes" id="UP001259982"/>
    </source>
</evidence>
<evidence type="ECO:0000313" key="3">
    <source>
        <dbReference type="EMBL" id="MDT0619632.1"/>
    </source>
</evidence>
<dbReference type="RefSeq" id="WP_311660183.1">
    <property type="nucleotide sequence ID" value="NZ_JAVRHY010000017.1"/>
</dbReference>